<comment type="caution">
    <text evidence="2">The sequence shown here is derived from an EMBL/GenBank/DDBJ whole genome shotgun (WGS) entry which is preliminary data.</text>
</comment>
<organism evidence="2 3">
    <name type="scientific">Gonium pectorale</name>
    <name type="common">Green alga</name>
    <dbReference type="NCBI Taxonomy" id="33097"/>
    <lineage>
        <taxon>Eukaryota</taxon>
        <taxon>Viridiplantae</taxon>
        <taxon>Chlorophyta</taxon>
        <taxon>core chlorophytes</taxon>
        <taxon>Chlorophyceae</taxon>
        <taxon>CS clade</taxon>
        <taxon>Chlamydomonadales</taxon>
        <taxon>Volvocaceae</taxon>
        <taxon>Gonium</taxon>
    </lineage>
</organism>
<evidence type="ECO:0000313" key="2">
    <source>
        <dbReference type="EMBL" id="KXZ55341.1"/>
    </source>
</evidence>
<dbReference type="AlphaFoldDB" id="A0A150GZR8"/>
<sequence length="236" mass="24977">MLTASNSCCCCLRAAPARRSASSRRCVLTPRRAAASLLPPPLRKSAVPTAAAASARPVGGTGALAPLRRRPLRPPPARFRNRDDDAAESAVGSILSASSIDVMLHSAHLLIDSAERRIGDYCSTFAPADHDHDAGADAAAGGGGAGARRCWHVYRSLRRAAKRLEAAAGAEAVTTGRAGPACADVASLERLIRWTFCDIVEAQRLVVPGSDAVFLRHLRHARPEWWSDMPASMDQG</sequence>
<dbReference type="Proteomes" id="UP000075714">
    <property type="component" value="Unassembled WGS sequence"/>
</dbReference>
<feature type="region of interest" description="Disordered" evidence="1">
    <location>
        <begin position="48"/>
        <end position="85"/>
    </location>
</feature>
<name>A0A150GZR8_GONPE</name>
<reference evidence="3" key="1">
    <citation type="journal article" date="2016" name="Nat. Commun.">
        <title>The Gonium pectorale genome demonstrates co-option of cell cycle regulation during the evolution of multicellularity.</title>
        <authorList>
            <person name="Hanschen E.R."/>
            <person name="Marriage T.N."/>
            <person name="Ferris P.J."/>
            <person name="Hamaji T."/>
            <person name="Toyoda A."/>
            <person name="Fujiyama A."/>
            <person name="Neme R."/>
            <person name="Noguchi H."/>
            <person name="Minakuchi Y."/>
            <person name="Suzuki M."/>
            <person name="Kawai-Toyooka H."/>
            <person name="Smith D.R."/>
            <person name="Sparks H."/>
            <person name="Anderson J."/>
            <person name="Bakaric R."/>
            <person name="Luria V."/>
            <person name="Karger A."/>
            <person name="Kirschner M.W."/>
            <person name="Durand P.M."/>
            <person name="Michod R.E."/>
            <person name="Nozaki H."/>
            <person name="Olson B.J."/>
        </authorList>
    </citation>
    <scope>NUCLEOTIDE SEQUENCE [LARGE SCALE GENOMIC DNA]</scope>
    <source>
        <strain evidence="3">NIES-2863</strain>
    </source>
</reference>
<evidence type="ECO:0000256" key="1">
    <source>
        <dbReference type="SAM" id="MobiDB-lite"/>
    </source>
</evidence>
<feature type="compositionally biased region" description="Low complexity" evidence="1">
    <location>
        <begin position="48"/>
        <end position="66"/>
    </location>
</feature>
<accession>A0A150GZR8</accession>
<protein>
    <submittedName>
        <fullName evidence="2">Uncharacterized protein</fullName>
    </submittedName>
</protein>
<evidence type="ECO:0000313" key="3">
    <source>
        <dbReference type="Proteomes" id="UP000075714"/>
    </source>
</evidence>
<gene>
    <name evidence="2" type="ORF">GPECTOR_3g472</name>
</gene>
<dbReference type="OrthoDB" id="544596at2759"/>
<proteinExistence type="predicted"/>
<keyword evidence="3" id="KW-1185">Reference proteome</keyword>
<dbReference type="EMBL" id="LSYV01000004">
    <property type="protein sequence ID" value="KXZ55341.1"/>
    <property type="molecule type" value="Genomic_DNA"/>
</dbReference>